<dbReference type="AlphaFoldDB" id="A0A165F694"/>
<dbReference type="InParanoid" id="A0A165F694"/>
<sequence>KDAVRAARSLLDFTYIAQYACHTDETLKMMETALDEFHKHKDVFLNTGATESLDLPKLHSLVHYTASIRLFGVTGGYNTEQTERLHIDLAKRGYEASNHREQDILPFMCSWLERREKMFRFATY</sequence>
<dbReference type="EMBL" id="KV426099">
    <property type="protein sequence ID" value="KZV88456.1"/>
    <property type="molecule type" value="Genomic_DNA"/>
</dbReference>
<dbReference type="STRING" id="1314781.A0A165F694"/>
<dbReference type="Proteomes" id="UP000077266">
    <property type="component" value="Unassembled WGS sequence"/>
</dbReference>
<feature type="non-terminal residue" evidence="1">
    <location>
        <position position="124"/>
    </location>
</feature>
<organism evidence="1 2">
    <name type="scientific">Exidia glandulosa HHB12029</name>
    <dbReference type="NCBI Taxonomy" id="1314781"/>
    <lineage>
        <taxon>Eukaryota</taxon>
        <taxon>Fungi</taxon>
        <taxon>Dikarya</taxon>
        <taxon>Basidiomycota</taxon>
        <taxon>Agaricomycotina</taxon>
        <taxon>Agaricomycetes</taxon>
        <taxon>Auriculariales</taxon>
        <taxon>Exidiaceae</taxon>
        <taxon>Exidia</taxon>
    </lineage>
</organism>
<gene>
    <name evidence="1" type="ORF">EXIGLDRAFT_592100</name>
</gene>
<reference evidence="1 2" key="1">
    <citation type="journal article" date="2016" name="Mol. Biol. Evol.">
        <title>Comparative Genomics of Early-Diverging Mushroom-Forming Fungi Provides Insights into the Origins of Lignocellulose Decay Capabilities.</title>
        <authorList>
            <person name="Nagy L.G."/>
            <person name="Riley R."/>
            <person name="Tritt A."/>
            <person name="Adam C."/>
            <person name="Daum C."/>
            <person name="Floudas D."/>
            <person name="Sun H."/>
            <person name="Yadav J.S."/>
            <person name="Pangilinan J."/>
            <person name="Larsson K.H."/>
            <person name="Matsuura K."/>
            <person name="Barry K."/>
            <person name="Labutti K."/>
            <person name="Kuo R."/>
            <person name="Ohm R.A."/>
            <person name="Bhattacharya S.S."/>
            <person name="Shirouzu T."/>
            <person name="Yoshinaga Y."/>
            <person name="Martin F.M."/>
            <person name="Grigoriev I.V."/>
            <person name="Hibbett D.S."/>
        </authorList>
    </citation>
    <scope>NUCLEOTIDE SEQUENCE [LARGE SCALE GENOMIC DNA]</scope>
    <source>
        <strain evidence="1 2">HHB12029</strain>
    </source>
</reference>
<dbReference type="OrthoDB" id="3252106at2759"/>
<evidence type="ECO:0000313" key="2">
    <source>
        <dbReference type="Proteomes" id="UP000077266"/>
    </source>
</evidence>
<proteinExistence type="predicted"/>
<name>A0A165F694_EXIGL</name>
<accession>A0A165F694</accession>
<feature type="non-terminal residue" evidence="1">
    <location>
        <position position="1"/>
    </location>
</feature>
<keyword evidence="2" id="KW-1185">Reference proteome</keyword>
<protein>
    <submittedName>
        <fullName evidence="1">Uncharacterized protein</fullName>
    </submittedName>
</protein>
<evidence type="ECO:0000313" key="1">
    <source>
        <dbReference type="EMBL" id="KZV88456.1"/>
    </source>
</evidence>